<dbReference type="Proteomes" id="UP000238479">
    <property type="component" value="Chromosome 5"/>
</dbReference>
<reference evidence="2 3" key="1">
    <citation type="journal article" date="2018" name="Nat. Genet.">
        <title>The Rosa genome provides new insights in the design of modern roses.</title>
        <authorList>
            <person name="Bendahmane M."/>
        </authorList>
    </citation>
    <scope>NUCLEOTIDE SEQUENCE [LARGE SCALE GENOMIC DNA]</scope>
    <source>
        <strain evidence="3">cv. Old Blush</strain>
    </source>
</reference>
<keyword evidence="1" id="KW-1133">Transmembrane helix</keyword>
<evidence type="ECO:0000313" key="3">
    <source>
        <dbReference type="Proteomes" id="UP000238479"/>
    </source>
</evidence>
<keyword evidence="1" id="KW-0812">Transmembrane</keyword>
<keyword evidence="3" id="KW-1185">Reference proteome</keyword>
<dbReference type="AlphaFoldDB" id="A0A2P6QL77"/>
<feature type="transmembrane region" description="Helical" evidence="1">
    <location>
        <begin position="43"/>
        <end position="61"/>
    </location>
</feature>
<accession>A0A2P6QL77</accession>
<keyword evidence="1" id="KW-0472">Membrane</keyword>
<dbReference type="EMBL" id="PDCK01000043">
    <property type="protein sequence ID" value="PRQ34933.1"/>
    <property type="molecule type" value="Genomic_DNA"/>
</dbReference>
<gene>
    <name evidence="2" type="ORF">RchiOBHm_Chr5g0074551</name>
</gene>
<sequence>MGLTLAITGPLVALVVVYLVLWRQRVSRGCLCTKMAKDGRVGCLTWALGLVFFLWQFGLLIR</sequence>
<protein>
    <submittedName>
        <fullName evidence="2">Uncharacterized protein</fullName>
    </submittedName>
</protein>
<comment type="caution">
    <text evidence="2">The sequence shown here is derived from an EMBL/GenBank/DDBJ whole genome shotgun (WGS) entry which is preliminary data.</text>
</comment>
<evidence type="ECO:0000256" key="1">
    <source>
        <dbReference type="SAM" id="Phobius"/>
    </source>
</evidence>
<dbReference type="Gramene" id="PRQ34933">
    <property type="protein sequence ID" value="PRQ34933"/>
    <property type="gene ID" value="RchiOBHm_Chr5g0074551"/>
</dbReference>
<feature type="transmembrane region" description="Helical" evidence="1">
    <location>
        <begin position="6"/>
        <end position="22"/>
    </location>
</feature>
<evidence type="ECO:0000313" key="2">
    <source>
        <dbReference type="EMBL" id="PRQ34933.1"/>
    </source>
</evidence>
<name>A0A2P6QL77_ROSCH</name>
<proteinExistence type="predicted"/>
<organism evidence="2 3">
    <name type="scientific">Rosa chinensis</name>
    <name type="common">China rose</name>
    <dbReference type="NCBI Taxonomy" id="74649"/>
    <lineage>
        <taxon>Eukaryota</taxon>
        <taxon>Viridiplantae</taxon>
        <taxon>Streptophyta</taxon>
        <taxon>Embryophyta</taxon>
        <taxon>Tracheophyta</taxon>
        <taxon>Spermatophyta</taxon>
        <taxon>Magnoliopsida</taxon>
        <taxon>eudicotyledons</taxon>
        <taxon>Gunneridae</taxon>
        <taxon>Pentapetalae</taxon>
        <taxon>rosids</taxon>
        <taxon>fabids</taxon>
        <taxon>Rosales</taxon>
        <taxon>Rosaceae</taxon>
        <taxon>Rosoideae</taxon>
        <taxon>Rosoideae incertae sedis</taxon>
        <taxon>Rosa</taxon>
    </lineage>
</organism>